<dbReference type="Proteomes" id="UP001519460">
    <property type="component" value="Unassembled WGS sequence"/>
</dbReference>
<protein>
    <submittedName>
        <fullName evidence="1">Uncharacterized protein</fullName>
    </submittedName>
</protein>
<sequence length="90" mass="10545">MRERDEHRETADFLHTRNRARWEKNKDDGQTFLSVTACYPLEAGDSKPEAPQGRAKWHKTRIDFTNEVLITLLFHPLPARLTFLAELEPL</sequence>
<reference evidence="1 2" key="1">
    <citation type="journal article" date="2023" name="Sci. Data">
        <title>Genome assembly of the Korean intertidal mud-creeper Batillaria attramentaria.</title>
        <authorList>
            <person name="Patra A.K."/>
            <person name="Ho P.T."/>
            <person name="Jun S."/>
            <person name="Lee S.J."/>
            <person name="Kim Y."/>
            <person name="Won Y.J."/>
        </authorList>
    </citation>
    <scope>NUCLEOTIDE SEQUENCE [LARGE SCALE GENOMIC DNA]</scope>
    <source>
        <strain evidence="1">Wonlab-2016</strain>
    </source>
</reference>
<keyword evidence="2" id="KW-1185">Reference proteome</keyword>
<dbReference type="EMBL" id="JACVVK020000103">
    <property type="protein sequence ID" value="KAK7492473.1"/>
    <property type="molecule type" value="Genomic_DNA"/>
</dbReference>
<evidence type="ECO:0000313" key="2">
    <source>
        <dbReference type="Proteomes" id="UP001519460"/>
    </source>
</evidence>
<evidence type="ECO:0000313" key="1">
    <source>
        <dbReference type="EMBL" id="KAK7492473.1"/>
    </source>
</evidence>
<organism evidence="1 2">
    <name type="scientific">Batillaria attramentaria</name>
    <dbReference type="NCBI Taxonomy" id="370345"/>
    <lineage>
        <taxon>Eukaryota</taxon>
        <taxon>Metazoa</taxon>
        <taxon>Spiralia</taxon>
        <taxon>Lophotrochozoa</taxon>
        <taxon>Mollusca</taxon>
        <taxon>Gastropoda</taxon>
        <taxon>Caenogastropoda</taxon>
        <taxon>Sorbeoconcha</taxon>
        <taxon>Cerithioidea</taxon>
        <taxon>Batillariidae</taxon>
        <taxon>Batillaria</taxon>
    </lineage>
</organism>
<dbReference type="AlphaFoldDB" id="A0ABD0KZ02"/>
<name>A0ABD0KZ02_9CAEN</name>
<accession>A0ABD0KZ02</accession>
<proteinExistence type="predicted"/>
<gene>
    <name evidence="1" type="ORF">BaRGS_00016346</name>
</gene>
<comment type="caution">
    <text evidence="1">The sequence shown here is derived from an EMBL/GenBank/DDBJ whole genome shotgun (WGS) entry which is preliminary data.</text>
</comment>